<feature type="signal peptide" evidence="1">
    <location>
        <begin position="1"/>
        <end position="24"/>
    </location>
</feature>
<sequence length="279" mass="31910">MITKRKYGLMLFFMLMIFIQAGHAQFLKKLTQKVQKKVEDVVLDKTSDKAADKTSKSMDKLFDFNFKNGTSTGKKVDIKDLPATYNFSYQYTLKMTTSNGDMDIDYFLEPDVSYMGVRMNAGVPFFMITDDGTNATYMFMESGGNKIVTATALNMDEEIEAIENLEVPTLNDFTITDLPNKTYLGYNCIGKQFENEQYVFTSYFTMDAPVSFDQVFKSEMERYPGPIKEQFQAYEGALLMYMEMKDKVNKGKKNTSGSMECTSIKSVDFKFNTSGYQKL</sequence>
<keyword evidence="3" id="KW-1185">Reference proteome</keyword>
<organism evidence="2 3">
    <name type="scientific">Imtechella halotolerans K1</name>
    <dbReference type="NCBI Taxonomy" id="946077"/>
    <lineage>
        <taxon>Bacteria</taxon>
        <taxon>Pseudomonadati</taxon>
        <taxon>Bacteroidota</taxon>
        <taxon>Flavobacteriia</taxon>
        <taxon>Flavobacteriales</taxon>
        <taxon>Flavobacteriaceae</taxon>
        <taxon>Imtechella</taxon>
    </lineage>
</organism>
<evidence type="ECO:0000313" key="3">
    <source>
        <dbReference type="Proteomes" id="UP000005938"/>
    </source>
</evidence>
<keyword evidence="1" id="KW-0732">Signal</keyword>
<accession>I0WBZ9</accession>
<dbReference type="eggNOG" id="ENOG50301D7">
    <property type="taxonomic scope" value="Bacteria"/>
</dbReference>
<comment type="caution">
    <text evidence="2">The sequence shown here is derived from an EMBL/GenBank/DDBJ whole genome shotgun (WGS) entry which is preliminary data.</text>
</comment>
<dbReference type="AlphaFoldDB" id="I0WBZ9"/>
<gene>
    <name evidence="2" type="ORF">W5A_10130</name>
</gene>
<proteinExistence type="predicted"/>
<evidence type="ECO:0000256" key="1">
    <source>
        <dbReference type="SAM" id="SignalP"/>
    </source>
</evidence>
<reference evidence="2 3" key="1">
    <citation type="journal article" date="2012" name="J. Bacteriol.">
        <title>Genome Sequence of the Halotolerant Bacterium Imtechella halotolerans K1T.</title>
        <authorList>
            <person name="Kumar S."/>
            <person name="Vikram S."/>
            <person name="Subramanian S."/>
            <person name="Raghava G.P."/>
            <person name="Pinnaka A.K."/>
        </authorList>
    </citation>
    <scope>NUCLEOTIDE SEQUENCE [LARGE SCALE GENOMIC DNA]</scope>
    <source>
        <strain evidence="2 3">K1</strain>
    </source>
</reference>
<feature type="chain" id="PRO_5003635012" description="DUF4412 domain-containing protein" evidence="1">
    <location>
        <begin position="25"/>
        <end position="279"/>
    </location>
</feature>
<dbReference type="EMBL" id="AJJU01000017">
    <property type="protein sequence ID" value="EID73915.1"/>
    <property type="molecule type" value="Genomic_DNA"/>
</dbReference>
<name>I0WBZ9_9FLAO</name>
<dbReference type="OrthoDB" id="1524221at2"/>
<evidence type="ECO:0008006" key="4">
    <source>
        <dbReference type="Google" id="ProtNLM"/>
    </source>
</evidence>
<dbReference type="Proteomes" id="UP000005938">
    <property type="component" value="Unassembled WGS sequence"/>
</dbReference>
<evidence type="ECO:0000313" key="2">
    <source>
        <dbReference type="EMBL" id="EID73915.1"/>
    </source>
</evidence>
<protein>
    <recommendedName>
        <fullName evidence="4">DUF4412 domain-containing protein</fullName>
    </recommendedName>
</protein>
<dbReference type="STRING" id="946077.W5A_10130"/>
<dbReference type="RefSeq" id="WP_008240147.1">
    <property type="nucleotide sequence ID" value="NZ_AJJU01000017.1"/>
</dbReference>